<dbReference type="GO" id="GO:0003954">
    <property type="term" value="F:NADH dehydrogenase activity"/>
    <property type="evidence" value="ECO:0007669"/>
    <property type="project" value="TreeGrafter"/>
</dbReference>
<evidence type="ECO:0000259" key="2">
    <source>
        <dbReference type="Pfam" id="PF00384"/>
    </source>
</evidence>
<dbReference type="SUPFAM" id="SSF53706">
    <property type="entry name" value="Formate dehydrogenase/DMSO reductase, domains 1-3"/>
    <property type="match status" value="1"/>
</dbReference>
<accession>X1CC31</accession>
<dbReference type="AlphaFoldDB" id="X1CC31"/>
<dbReference type="Gene3D" id="3.40.228.10">
    <property type="entry name" value="Dimethylsulfoxide Reductase, domain 2"/>
    <property type="match status" value="1"/>
</dbReference>
<feature type="non-terminal residue" evidence="3">
    <location>
        <position position="158"/>
    </location>
</feature>
<evidence type="ECO:0000313" key="3">
    <source>
        <dbReference type="EMBL" id="GAH05791.1"/>
    </source>
</evidence>
<dbReference type="GO" id="GO:0016020">
    <property type="term" value="C:membrane"/>
    <property type="evidence" value="ECO:0007669"/>
    <property type="project" value="TreeGrafter"/>
</dbReference>
<dbReference type="InterPro" id="IPR006656">
    <property type="entry name" value="Mopterin_OxRdtase"/>
</dbReference>
<organism evidence="3">
    <name type="scientific">marine sediment metagenome</name>
    <dbReference type="NCBI Taxonomy" id="412755"/>
    <lineage>
        <taxon>unclassified sequences</taxon>
        <taxon>metagenomes</taxon>
        <taxon>ecological metagenomes</taxon>
    </lineage>
</organism>
<dbReference type="Gene3D" id="3.40.50.740">
    <property type="match status" value="1"/>
</dbReference>
<feature type="domain" description="Molybdopterin oxidoreductase" evidence="2">
    <location>
        <begin position="10"/>
        <end position="152"/>
    </location>
</feature>
<name>X1CC31_9ZZZZ</name>
<gene>
    <name evidence="3" type="ORF">S01H4_62304</name>
</gene>
<dbReference type="GO" id="GO:0022904">
    <property type="term" value="P:respiratory electron transport chain"/>
    <property type="evidence" value="ECO:0007669"/>
    <property type="project" value="TreeGrafter"/>
</dbReference>
<dbReference type="EMBL" id="BART01037154">
    <property type="protein sequence ID" value="GAH05791.1"/>
    <property type="molecule type" value="Genomic_DNA"/>
</dbReference>
<protein>
    <recommendedName>
        <fullName evidence="2">Molybdopterin oxidoreductase domain-containing protein</fullName>
    </recommendedName>
</protein>
<sequence length="158" mass="17196">VYEFVHHPDRLKKPLIREGGTFREASWREAFNIVAKKLIGIINKYGSDSIGVIASAKCTNEDNFVLMKFCRASLGTNNIDNGASLYDSATLPGLMQSCGFTASTNSLNELEDTEVILAAGTDTTQTHPQVASRITRAVSRGTKLIVIDPQKTQISSFA</sequence>
<dbReference type="PANTHER" id="PTHR43105:SF14">
    <property type="entry name" value="FORMATE DEHYDROGENASE H"/>
    <property type="match status" value="1"/>
</dbReference>
<reference evidence="3" key="1">
    <citation type="journal article" date="2014" name="Front. Microbiol.">
        <title>High frequency of phylogenetically diverse reductive dehalogenase-homologous genes in deep subseafloor sedimentary metagenomes.</title>
        <authorList>
            <person name="Kawai M."/>
            <person name="Futagami T."/>
            <person name="Toyoda A."/>
            <person name="Takaki Y."/>
            <person name="Nishi S."/>
            <person name="Hori S."/>
            <person name="Arai W."/>
            <person name="Tsubouchi T."/>
            <person name="Morono Y."/>
            <person name="Uchiyama I."/>
            <person name="Ito T."/>
            <person name="Fujiyama A."/>
            <person name="Inagaki F."/>
            <person name="Takami H."/>
        </authorList>
    </citation>
    <scope>NUCLEOTIDE SEQUENCE</scope>
    <source>
        <strain evidence="3">Expedition CK06-06</strain>
    </source>
</reference>
<feature type="non-terminal residue" evidence="3">
    <location>
        <position position="1"/>
    </location>
</feature>
<dbReference type="Pfam" id="PF00384">
    <property type="entry name" value="Molybdopterin"/>
    <property type="match status" value="1"/>
</dbReference>
<evidence type="ECO:0000256" key="1">
    <source>
        <dbReference type="ARBA" id="ARBA00023002"/>
    </source>
</evidence>
<dbReference type="InterPro" id="IPR050123">
    <property type="entry name" value="Prok_molybdopt-oxidoreductase"/>
</dbReference>
<dbReference type="PANTHER" id="PTHR43105">
    <property type="entry name" value="RESPIRATORY NITRATE REDUCTASE"/>
    <property type="match status" value="1"/>
</dbReference>
<keyword evidence="1" id="KW-0560">Oxidoreductase</keyword>
<comment type="caution">
    <text evidence="3">The sequence shown here is derived from an EMBL/GenBank/DDBJ whole genome shotgun (WGS) entry which is preliminary data.</text>
</comment>
<proteinExistence type="predicted"/>